<name>A0A1G2PSV2_9BACT</name>
<protein>
    <recommendedName>
        <fullName evidence="3">SHS2 domain-containing protein</fullName>
    </recommendedName>
</protein>
<dbReference type="AlphaFoldDB" id="A0A1G2PSV2"/>
<gene>
    <name evidence="1" type="ORF">A3A97_00985</name>
</gene>
<dbReference type="Gene3D" id="3.30.420.40">
    <property type="match status" value="1"/>
</dbReference>
<organism evidence="1 2">
    <name type="scientific">Candidatus Terrybacteria bacterium RIFCSPLOWO2_01_FULL_40_23</name>
    <dbReference type="NCBI Taxonomy" id="1802366"/>
    <lineage>
        <taxon>Bacteria</taxon>
        <taxon>Candidatus Terryibacteriota</taxon>
    </lineage>
</organism>
<accession>A0A1G2PSV2</accession>
<evidence type="ECO:0008006" key="3">
    <source>
        <dbReference type="Google" id="ProtNLM"/>
    </source>
</evidence>
<proteinExistence type="predicted"/>
<comment type="caution">
    <text evidence="1">The sequence shown here is derived from an EMBL/GenBank/DDBJ whole genome shotgun (WGS) entry which is preliminary data.</text>
</comment>
<sequence length="408" mass="45867">MVMRFSNFLDSSPKYTRLLIAPDGLKSNVFGLDTEQKLHRSTIALDVAQNNADNYAFAPWLNQEEQIFYKIKEQFGKISDSWLTVAFPAGVCRFIPMTFHLNRSRPSDKIDEREIQNEVYQILQNARENLRKELLREGGGSFVLVDAIMADFKIDGYSVYNPVGLKGATIEARLLAVFSFAEAVNFAQKLAKKLEVNYLHQTAFAALVAPTISPMLRTDRVGCGIFLRNDATDILLFNSGALSSVFTISVGRDIFTHLLAEAFVLPAQEAERVLVADAQGVLSRSMNTRIRKILTPAMRHWLSALELIFNERIYKNNLMPSRMVLSGSVPYPKDIMVNFGLYSQEIKNSRAVIQPDNLFSSIATKELAEYNLSNLIYPWIVNKVKPQKAIIGPALTLKVFPVAHPLKS</sequence>
<dbReference type="EMBL" id="MHSW01000023">
    <property type="protein sequence ID" value="OHA51404.1"/>
    <property type="molecule type" value="Genomic_DNA"/>
</dbReference>
<reference evidence="1 2" key="1">
    <citation type="journal article" date="2016" name="Nat. Commun.">
        <title>Thousands of microbial genomes shed light on interconnected biogeochemical processes in an aquifer system.</title>
        <authorList>
            <person name="Anantharaman K."/>
            <person name="Brown C.T."/>
            <person name="Hug L.A."/>
            <person name="Sharon I."/>
            <person name="Castelle C.J."/>
            <person name="Probst A.J."/>
            <person name="Thomas B.C."/>
            <person name="Singh A."/>
            <person name="Wilkins M.J."/>
            <person name="Karaoz U."/>
            <person name="Brodie E.L."/>
            <person name="Williams K.H."/>
            <person name="Hubbard S.S."/>
            <person name="Banfield J.F."/>
        </authorList>
    </citation>
    <scope>NUCLEOTIDE SEQUENCE [LARGE SCALE GENOMIC DNA]</scope>
</reference>
<dbReference type="Proteomes" id="UP000176951">
    <property type="component" value="Unassembled WGS sequence"/>
</dbReference>
<evidence type="ECO:0000313" key="2">
    <source>
        <dbReference type="Proteomes" id="UP000176951"/>
    </source>
</evidence>
<evidence type="ECO:0000313" key="1">
    <source>
        <dbReference type="EMBL" id="OHA51404.1"/>
    </source>
</evidence>